<dbReference type="Gene3D" id="3.30.1110.10">
    <property type="match status" value="1"/>
</dbReference>
<dbReference type="InterPro" id="IPR002173">
    <property type="entry name" value="Carboh/pur_kinase_PfkB_CS"/>
</dbReference>
<keyword evidence="9 14" id="KW-0067">ATP-binding</keyword>
<dbReference type="GO" id="GO:0005829">
    <property type="term" value="C:cytosol"/>
    <property type="evidence" value="ECO:0007669"/>
    <property type="project" value="TreeGrafter"/>
</dbReference>
<dbReference type="GO" id="GO:0044209">
    <property type="term" value="P:AMP salvage"/>
    <property type="evidence" value="ECO:0007669"/>
    <property type="project" value="UniProtKB-UniRule"/>
</dbReference>
<name>A0A8H3X6Q1_GIGMA</name>
<proteinExistence type="inferred from homology"/>
<dbReference type="GO" id="GO:0005524">
    <property type="term" value="F:ATP binding"/>
    <property type="evidence" value="ECO:0007669"/>
    <property type="project" value="UniProtKB-UniRule"/>
</dbReference>
<protein>
    <recommendedName>
        <fullName evidence="12 14">Adenosine kinase</fullName>
        <shortName evidence="14">AK</shortName>
        <ecNumber evidence="4 14">2.7.1.20</ecNumber>
    </recommendedName>
    <alternativeName>
        <fullName evidence="14">Adenosine 5'-phosphotransferase</fullName>
    </alternativeName>
</protein>
<dbReference type="PANTHER" id="PTHR45769">
    <property type="entry name" value="ADENOSINE KINASE"/>
    <property type="match status" value="1"/>
</dbReference>
<evidence type="ECO:0000256" key="7">
    <source>
        <dbReference type="ARBA" id="ARBA00022741"/>
    </source>
</evidence>
<dbReference type="CDD" id="cd01168">
    <property type="entry name" value="adenosine_kinase"/>
    <property type="match status" value="1"/>
</dbReference>
<dbReference type="InterPro" id="IPR001805">
    <property type="entry name" value="Adenokinase"/>
</dbReference>
<accession>A0A8H3X6Q1</accession>
<evidence type="ECO:0000256" key="6">
    <source>
        <dbReference type="ARBA" id="ARBA00022726"/>
    </source>
</evidence>
<dbReference type="UniPathway" id="UPA00588">
    <property type="reaction ID" value="UER00659"/>
</dbReference>
<dbReference type="GO" id="GO:0006166">
    <property type="term" value="P:purine ribonucleoside salvage"/>
    <property type="evidence" value="ECO:0007669"/>
    <property type="project" value="UniProtKB-KW"/>
</dbReference>
<evidence type="ECO:0000256" key="10">
    <source>
        <dbReference type="ARBA" id="ARBA00022842"/>
    </source>
</evidence>
<dbReference type="GO" id="GO:0006144">
    <property type="term" value="P:purine nucleobase metabolic process"/>
    <property type="evidence" value="ECO:0007669"/>
    <property type="project" value="TreeGrafter"/>
</dbReference>
<gene>
    <name evidence="16" type="ORF">F8M41_006731</name>
</gene>
<comment type="cofactor">
    <cofactor evidence="1 14">
        <name>Mg(2+)</name>
        <dbReference type="ChEBI" id="CHEBI:18420"/>
    </cofactor>
</comment>
<feature type="active site" description="Proton acceptor" evidence="13">
    <location>
        <position position="301"/>
    </location>
</feature>
<evidence type="ECO:0000256" key="5">
    <source>
        <dbReference type="ARBA" id="ARBA00022679"/>
    </source>
</evidence>
<dbReference type="FunFam" id="3.40.1190.20:FF:000076">
    <property type="entry name" value="Adenosine kinase"/>
    <property type="match status" value="1"/>
</dbReference>
<keyword evidence="6 14" id="KW-0660">Purine salvage</keyword>
<keyword evidence="8 14" id="KW-0418">Kinase</keyword>
<dbReference type="GO" id="GO:0005634">
    <property type="term" value="C:nucleus"/>
    <property type="evidence" value="ECO:0007669"/>
    <property type="project" value="TreeGrafter"/>
</dbReference>
<dbReference type="InterPro" id="IPR011611">
    <property type="entry name" value="PfkB_dom"/>
</dbReference>
<dbReference type="EC" id="2.7.1.20" evidence="4 14"/>
<comment type="function">
    <text evidence="14">ATP dependent phosphorylation of adenosine and other related nucleoside analogs to monophosphate derivatives.</text>
</comment>
<dbReference type="PROSITE" id="PS00584">
    <property type="entry name" value="PFKB_KINASES_2"/>
    <property type="match status" value="1"/>
</dbReference>
<evidence type="ECO:0000313" key="17">
    <source>
        <dbReference type="Proteomes" id="UP000439903"/>
    </source>
</evidence>
<dbReference type="SUPFAM" id="SSF53613">
    <property type="entry name" value="Ribokinase-like"/>
    <property type="match status" value="1"/>
</dbReference>
<evidence type="ECO:0000256" key="12">
    <source>
        <dbReference type="ARBA" id="ARBA00068771"/>
    </source>
</evidence>
<keyword evidence="10 14" id="KW-0460">Magnesium</keyword>
<dbReference type="OrthoDB" id="432447at2759"/>
<sequence>MTEQKPILLCMGNPLLDICVVDDGTLLKKYDLKANDAILADEKHKPLYEELVKSYKPDYVAGGAAQNVARGAQYMLQPKSVVYFGCVGNDQFSEQMRKAAHNSGLIVDYLVTEEYPTGTCAVIITDKNRSLVANLSAAQHYKDSLHIDLNEKWEIVKNIKFYYITGFFFSSSFSSMLKVAKHAAETNKVFSFNLSAAFICLDPQMKKHLNEIVSYCDIIFGNEAEAEAFATSENWETKDLRGIALKMANLPKTNKSRSRVVVITHGSEPTIVAKQDDYNINEYPIIPAKAEEIVDTNGAGDSFVGGFLSQYVQGKTIGECVNAGHWLANINIKRVGPTFPEEKIPYPS</sequence>
<evidence type="ECO:0000256" key="8">
    <source>
        <dbReference type="ARBA" id="ARBA00022777"/>
    </source>
</evidence>
<dbReference type="InterPro" id="IPR029056">
    <property type="entry name" value="Ribokinase-like"/>
</dbReference>
<dbReference type="GO" id="GO:0004001">
    <property type="term" value="F:adenosine kinase activity"/>
    <property type="evidence" value="ECO:0007669"/>
    <property type="project" value="UniProtKB-UniRule"/>
</dbReference>
<evidence type="ECO:0000313" key="16">
    <source>
        <dbReference type="EMBL" id="KAF0421504.1"/>
    </source>
</evidence>
<evidence type="ECO:0000256" key="1">
    <source>
        <dbReference type="ARBA" id="ARBA00001946"/>
    </source>
</evidence>
<comment type="pathway">
    <text evidence="2 14">Purine metabolism; AMP biosynthesis via salvage pathway; AMP from adenosine: step 1/1.</text>
</comment>
<dbReference type="PRINTS" id="PR00989">
    <property type="entry name" value="ADENOKINASE"/>
</dbReference>
<feature type="domain" description="Carbohydrate kinase PfkB" evidence="15">
    <location>
        <begin position="27"/>
        <end position="342"/>
    </location>
</feature>
<dbReference type="AlphaFoldDB" id="A0A8H3X6Q1"/>
<comment type="caution">
    <text evidence="16">The sequence shown here is derived from an EMBL/GenBank/DDBJ whole genome shotgun (WGS) entry which is preliminary data.</text>
</comment>
<evidence type="ECO:0000256" key="13">
    <source>
        <dbReference type="PIRSR" id="PIRSR601805-1"/>
    </source>
</evidence>
<evidence type="ECO:0000256" key="4">
    <source>
        <dbReference type="ARBA" id="ARBA00012119"/>
    </source>
</evidence>
<keyword evidence="7 14" id="KW-0547">Nucleotide-binding</keyword>
<keyword evidence="17" id="KW-1185">Reference proteome</keyword>
<evidence type="ECO:0000256" key="9">
    <source>
        <dbReference type="ARBA" id="ARBA00022840"/>
    </source>
</evidence>
<dbReference type="Pfam" id="PF00294">
    <property type="entry name" value="PfkB"/>
    <property type="match status" value="1"/>
</dbReference>
<dbReference type="Proteomes" id="UP000439903">
    <property type="component" value="Unassembled WGS sequence"/>
</dbReference>
<reference evidence="16 17" key="1">
    <citation type="journal article" date="2019" name="Environ. Microbiol.">
        <title>At the nexus of three kingdoms: the genome of the mycorrhizal fungus Gigaspora margarita provides insights into plant, endobacterial and fungal interactions.</title>
        <authorList>
            <person name="Venice F."/>
            <person name="Ghignone S."/>
            <person name="Salvioli di Fossalunga A."/>
            <person name="Amselem J."/>
            <person name="Novero M."/>
            <person name="Xianan X."/>
            <person name="Sedzielewska Toro K."/>
            <person name="Morin E."/>
            <person name="Lipzen A."/>
            <person name="Grigoriev I.V."/>
            <person name="Henrissat B."/>
            <person name="Martin F.M."/>
            <person name="Bonfante P."/>
        </authorList>
    </citation>
    <scope>NUCLEOTIDE SEQUENCE [LARGE SCALE GENOMIC DNA]</scope>
    <source>
        <strain evidence="16 17">BEG34</strain>
    </source>
</reference>
<comment type="catalytic activity">
    <reaction evidence="11 14">
        <text>adenosine + ATP = AMP + ADP + H(+)</text>
        <dbReference type="Rhea" id="RHEA:20824"/>
        <dbReference type="ChEBI" id="CHEBI:15378"/>
        <dbReference type="ChEBI" id="CHEBI:16335"/>
        <dbReference type="ChEBI" id="CHEBI:30616"/>
        <dbReference type="ChEBI" id="CHEBI:456215"/>
        <dbReference type="ChEBI" id="CHEBI:456216"/>
        <dbReference type="EC" id="2.7.1.20"/>
    </reaction>
</comment>
<dbReference type="Gene3D" id="3.40.1190.20">
    <property type="match status" value="1"/>
</dbReference>
<keyword evidence="5 14" id="KW-0808">Transferase</keyword>
<evidence type="ECO:0000256" key="14">
    <source>
        <dbReference type="RuleBase" id="RU368116"/>
    </source>
</evidence>
<dbReference type="PANTHER" id="PTHR45769:SF3">
    <property type="entry name" value="ADENOSINE KINASE"/>
    <property type="match status" value="1"/>
</dbReference>
<evidence type="ECO:0000256" key="3">
    <source>
        <dbReference type="ARBA" id="ARBA00010688"/>
    </source>
</evidence>
<evidence type="ECO:0000256" key="11">
    <source>
        <dbReference type="ARBA" id="ARBA00051362"/>
    </source>
</evidence>
<dbReference type="EMBL" id="WTPW01001669">
    <property type="protein sequence ID" value="KAF0421504.1"/>
    <property type="molecule type" value="Genomic_DNA"/>
</dbReference>
<evidence type="ECO:0000259" key="15">
    <source>
        <dbReference type="Pfam" id="PF00294"/>
    </source>
</evidence>
<dbReference type="FunFam" id="3.30.1110.10:FF:000001">
    <property type="entry name" value="Adenosine kinase a"/>
    <property type="match status" value="1"/>
</dbReference>
<evidence type="ECO:0000256" key="2">
    <source>
        <dbReference type="ARBA" id="ARBA00004801"/>
    </source>
</evidence>
<organism evidence="16 17">
    <name type="scientific">Gigaspora margarita</name>
    <dbReference type="NCBI Taxonomy" id="4874"/>
    <lineage>
        <taxon>Eukaryota</taxon>
        <taxon>Fungi</taxon>
        <taxon>Fungi incertae sedis</taxon>
        <taxon>Mucoromycota</taxon>
        <taxon>Glomeromycotina</taxon>
        <taxon>Glomeromycetes</taxon>
        <taxon>Diversisporales</taxon>
        <taxon>Gigasporaceae</taxon>
        <taxon>Gigaspora</taxon>
    </lineage>
</organism>
<comment type="similarity">
    <text evidence="3 14">Belongs to the carbohydrate kinase PfkB family.</text>
</comment>